<sequence>MMDMIAVTDAQKVGLMLVGCGALFLALGSLLLFDRALLTIGNLLFLSGFPFLSGPWATLAFFSPIPLNLDFSGPWWHRARAAGCFWLGFILVLARWTLVGMLVEVVGIVLLFARFAKPLVRIGQSIPVLGSLLQLPGVVWLVNIIDDEAGRARPKV</sequence>
<dbReference type="GO" id="GO:0006888">
    <property type="term" value="P:endoplasmic reticulum to Golgi vesicle-mediated transport"/>
    <property type="evidence" value="ECO:0007669"/>
    <property type="project" value="InterPro"/>
</dbReference>
<proteinExistence type="predicted"/>
<evidence type="ECO:0000313" key="3">
    <source>
        <dbReference type="Proteomes" id="UP000322899"/>
    </source>
</evidence>
<comment type="caution">
    <text evidence="2">The sequence shown here is derived from an EMBL/GenBank/DDBJ whole genome shotgun (WGS) entry which is preliminary data.</text>
</comment>
<evidence type="ECO:0008006" key="4">
    <source>
        <dbReference type="Google" id="ProtNLM"/>
    </source>
</evidence>
<evidence type="ECO:0000313" key="2">
    <source>
        <dbReference type="EMBL" id="KAA0175998.1"/>
    </source>
</evidence>
<accession>A0A5A8EFF6</accession>
<protein>
    <recommendedName>
        <fullName evidence="4">Vesicle transport protein</fullName>
    </recommendedName>
</protein>
<dbReference type="GO" id="GO:0005829">
    <property type="term" value="C:cytosol"/>
    <property type="evidence" value="ECO:0007669"/>
    <property type="project" value="GOC"/>
</dbReference>
<keyword evidence="1" id="KW-0812">Transmembrane</keyword>
<keyword evidence="1" id="KW-1133">Transmembrane helix</keyword>
<evidence type="ECO:0000256" key="1">
    <source>
        <dbReference type="SAM" id="Phobius"/>
    </source>
</evidence>
<keyword evidence="1" id="KW-0472">Membrane</keyword>
<dbReference type="PANTHER" id="PTHR21493">
    <property type="entry name" value="CGI-141-RELATED/LIPASE CONTAINING PROTEIN"/>
    <property type="match status" value="1"/>
</dbReference>
<dbReference type="InterPro" id="IPR045176">
    <property type="entry name" value="Got1"/>
</dbReference>
<reference evidence="2 3" key="1">
    <citation type="submission" date="2019-07" db="EMBL/GenBank/DDBJ databases">
        <title>Genomes of Cafeteria roenbergensis.</title>
        <authorList>
            <person name="Fischer M.G."/>
            <person name="Hackl T."/>
            <person name="Roman M."/>
        </authorList>
    </citation>
    <scope>NUCLEOTIDE SEQUENCE [LARGE SCALE GENOMIC DNA]</scope>
    <source>
        <strain evidence="2 3">E4-10P</strain>
    </source>
</reference>
<organism evidence="2 3">
    <name type="scientific">Cafeteria roenbergensis</name>
    <name type="common">Marine flagellate</name>
    <dbReference type="NCBI Taxonomy" id="33653"/>
    <lineage>
        <taxon>Eukaryota</taxon>
        <taxon>Sar</taxon>
        <taxon>Stramenopiles</taxon>
        <taxon>Bigyra</taxon>
        <taxon>Opalozoa</taxon>
        <taxon>Bicosoecida</taxon>
        <taxon>Cafeteriaceae</taxon>
        <taxon>Cafeteria</taxon>
    </lineage>
</organism>
<dbReference type="OrthoDB" id="204784at2759"/>
<feature type="transmembrane region" description="Helical" evidence="1">
    <location>
        <begin position="85"/>
        <end position="113"/>
    </location>
</feature>
<name>A0A5A8EFF6_CAFRO</name>
<gene>
    <name evidence="2" type="ORF">FNF27_02390</name>
</gene>
<feature type="transmembrane region" description="Helical" evidence="1">
    <location>
        <begin position="40"/>
        <end position="65"/>
    </location>
</feature>
<feature type="transmembrane region" description="Helical" evidence="1">
    <location>
        <begin position="125"/>
        <end position="145"/>
    </location>
</feature>
<feature type="transmembrane region" description="Helical" evidence="1">
    <location>
        <begin position="12"/>
        <end position="33"/>
    </location>
</feature>
<dbReference type="EMBL" id="VLTO01000010">
    <property type="protein sequence ID" value="KAA0175998.1"/>
    <property type="molecule type" value="Genomic_DNA"/>
</dbReference>
<dbReference type="PANTHER" id="PTHR21493:SF9">
    <property type="entry name" value="GOLGI TRANSPORT PROTEIN 1-RELATED"/>
    <property type="match status" value="1"/>
</dbReference>
<dbReference type="AlphaFoldDB" id="A0A5A8EFF6"/>
<dbReference type="GO" id="GO:0042147">
    <property type="term" value="P:retrograde transport, endosome to Golgi"/>
    <property type="evidence" value="ECO:0007669"/>
    <property type="project" value="InterPro"/>
</dbReference>
<dbReference type="Proteomes" id="UP000322899">
    <property type="component" value="Unassembled WGS sequence"/>
</dbReference>